<reference evidence="1" key="1">
    <citation type="journal article" date="2014" name="Front. Microbiol.">
        <title>High frequency of phylogenetically diverse reductive dehalogenase-homologous genes in deep subseafloor sedimentary metagenomes.</title>
        <authorList>
            <person name="Kawai M."/>
            <person name="Futagami T."/>
            <person name="Toyoda A."/>
            <person name="Takaki Y."/>
            <person name="Nishi S."/>
            <person name="Hori S."/>
            <person name="Arai W."/>
            <person name="Tsubouchi T."/>
            <person name="Morono Y."/>
            <person name="Uchiyama I."/>
            <person name="Ito T."/>
            <person name="Fujiyama A."/>
            <person name="Inagaki F."/>
            <person name="Takami H."/>
        </authorList>
    </citation>
    <scope>NUCLEOTIDE SEQUENCE</scope>
    <source>
        <strain evidence="1">Expedition CK06-06</strain>
    </source>
</reference>
<protein>
    <submittedName>
        <fullName evidence="1">Uncharacterized protein</fullName>
    </submittedName>
</protein>
<organism evidence="1">
    <name type="scientific">marine sediment metagenome</name>
    <dbReference type="NCBI Taxonomy" id="412755"/>
    <lineage>
        <taxon>unclassified sequences</taxon>
        <taxon>metagenomes</taxon>
        <taxon>ecological metagenomes</taxon>
    </lineage>
</organism>
<accession>X0YZ18</accession>
<comment type="caution">
    <text evidence="1">The sequence shown here is derived from an EMBL/GenBank/DDBJ whole genome shotgun (WGS) entry which is preliminary data.</text>
</comment>
<evidence type="ECO:0000313" key="1">
    <source>
        <dbReference type="EMBL" id="GAG62044.1"/>
    </source>
</evidence>
<dbReference type="EMBL" id="BART01009049">
    <property type="protein sequence ID" value="GAG62044.1"/>
    <property type="molecule type" value="Genomic_DNA"/>
</dbReference>
<sequence>DVLITPSVFDGMLRSSDRPWVRSLLVYLYLYGVRIIEAVKTMREDLTIEELDGVEYLIANSPTAKNLRVHSRRLYMPLDTIHLDTLLTYMDAHRGGRMWPYSRI</sequence>
<name>X0YZ18_9ZZZZ</name>
<dbReference type="AlphaFoldDB" id="X0YZ18"/>
<feature type="non-terminal residue" evidence="1">
    <location>
        <position position="1"/>
    </location>
</feature>
<gene>
    <name evidence="1" type="ORF">S01H4_20171</name>
</gene>
<proteinExistence type="predicted"/>